<dbReference type="PANTHER" id="PTHR40240">
    <property type="entry name" value="PLEXUS, ISOFORM A"/>
    <property type="match status" value="1"/>
</dbReference>
<feature type="compositionally biased region" description="Polar residues" evidence="2">
    <location>
        <begin position="1010"/>
        <end position="1024"/>
    </location>
</feature>
<dbReference type="RefSeq" id="XP_020893346.1">
    <property type="nucleotide sequence ID" value="XM_021037687.2"/>
</dbReference>
<dbReference type="KEGG" id="epa:110232485"/>
<feature type="compositionally biased region" description="Polar residues" evidence="2">
    <location>
        <begin position="803"/>
        <end position="825"/>
    </location>
</feature>
<feature type="compositionally biased region" description="Basic residues" evidence="2">
    <location>
        <begin position="1511"/>
        <end position="1529"/>
    </location>
</feature>
<feature type="compositionally biased region" description="Polar residues" evidence="2">
    <location>
        <begin position="755"/>
        <end position="769"/>
    </location>
</feature>
<accession>A0A913WSA8</accession>
<dbReference type="Proteomes" id="UP000887567">
    <property type="component" value="Unplaced"/>
</dbReference>
<sequence>MSSVSDDKKDGFSLMVKFKAIEEDGREGCYICGASNPKWNVYSKPQDNSFKTPFFPFLEYHEASANARPMENEKGKVNVCAVCFSFLTQQWRAFEEKETPLVKRIYWLKRPGHDIFEAFDNDDDRGCDFQKKTRDEKHSKVKIDPLKNKDTEDVPTRLEDHRDKLANDLPSSNDDVESIVFSDNKRESTLEFCFVCSRQKPKEFMRSVHTRPQLKTETPFYPCLSKHSPALFSKKMDFFGKVLVCEACQKFLFRQWQVFQKNNTPLGERQYQLRSDPSLPREQQSQLSTMVCFICGVTQPATSGRFLYSSRQSSGDPYYPFLSKLTPPAGAMPLTKQGLTRACSGCRKSLHRQWKDFEARHIPEDKREYRIRNDGLPILGKIATSSSSSLMPSIQANLPQQSSQLNPPRVVCYICSTSCHESATRPIYTRENTNPLKESLYFPFVALLKAPAGCRKLDHIGQTIVCKECYKSLHKKWEKYEQERVPQHRRIYAVDGSNKIKLKTYSYTCYLCGIKCDSNSGMNHKLFSCPHSGEGIQDGGSFFPFLASREPKPNAAPISSGTVQTCEICFKNLMLQWNDYENSSVPEESNRWLRYYRIEHVICYSCGLCTPRHDCQTVSKSLLTQKYLSYPPQQSIVLDKGQNAVVCSRCYRKAVKNYTPSNSDMRIQSSTGCRPDYGLSNESKQAHTSNPGADFNKKVIVIDSDDSEDDSHSVANNKHRPLRPGHRHAHAPSMHYTASVSPGVNPQPPSKDHPISSSPGMQQPSTSRSFAAALRKLAKQAMPPGTSSPATSSPSGSQPASPTVSHTSSRSTGVSPSRNSPATTQTPPPPRGDVTSKERPASHNSERELSSIATPVIPPIPALESDNSSTSETNRVPSRGPHRIGSRDQSEMTGQSKGHEVLPGVFSTRPRYPPEQTMLSEHYNSDHGHPTVVPYYLHGVRPEVSLFIPRAGPMPGPPPLLGSKRDGADPHAVGPFFPGGYPPPMLDSPDLHFETWRQQRAVEHLRQQQERQNSQVSKENSNFDQDVPLPSRSDHTTPQTNPSDKEKVKEGNTNETHEHGPHGHRLFYYNENKPPSCPVHGHSPGETHHKHPPGRTDPPKPDRPEEFNRMFLPPHPDGAAMLHPYLVHSSRDGPFGPHHLGERQAELFRERERQEIMMHQRMVMDPREHMKAREEEWQRRQQRLRQEKEEHQREMVQYRHQILQQQRELEQPGRRGDQSAHDHRRADQRLVDHRERSDKSPHSNERLKPDHPHENEMYRHYPFHPAFHPIPHDIRGRHPFPEYHRKEGDIPRSAMEAIKDGRSHHLHPFSLHDPHYAPFADPYPFHRDSRAPGSSVSDRLLSDSRWSAQTRPTFINGDLRVVEMHQPNLATKFTEELKSQLKKEGIDTDQPIRIKYHDKDKLRFLEGLGLVTLEKKKELTHGEPIVKRKFEESPVSVSQEEKTSTDSVGQREDNEGTSSDGTTDVDSGTTSTDTEASHQQLTEKIKFMARLGLVPPQTRHEMEQSYEIKRSERKKRKKKGRGRPTKRSKKDQGNDTENGHTPIDAENIGGPMTRQKQQLLMEQGLKQNDKKEKREENGEVNKETVKIKKEAPDESTSPYPFTQENKYKNNSQGRQNTSPSEQLSNRPPPRLTLQSLTNMEDPFNSYNTPTFRPPYLRHTGLLSVSQDAVRPPLGQPLRPEPVHSTGLSLSEQETRDYFAHQGSPNIHRDFSRHFGLLQSQQGSSFDKMIPVHSRPRDVDIDKKDLVSRPPLSGRREHEYRWPGVESVMKSYFLHSGDRDHEVNFLRENADLLKSQHASLNEEANNLSTQMTNLVQAKKHLHDEKKACRENLDRLHYFMQSFKR</sequence>
<feature type="compositionally biased region" description="Low complexity" evidence="2">
    <location>
        <begin position="783"/>
        <end position="802"/>
    </location>
</feature>
<dbReference type="OrthoDB" id="5967284at2759"/>
<feature type="region of interest" description="Disordered" evidence="2">
    <location>
        <begin position="661"/>
        <end position="908"/>
    </location>
</feature>
<evidence type="ECO:0000256" key="2">
    <source>
        <dbReference type="SAM" id="MobiDB-lite"/>
    </source>
</evidence>
<feature type="region of interest" description="Disordered" evidence="2">
    <location>
        <begin position="1430"/>
        <end position="1550"/>
    </location>
</feature>
<keyword evidence="4" id="KW-1185">Reference proteome</keyword>
<keyword evidence="1" id="KW-0175">Coiled coil</keyword>
<feature type="compositionally biased region" description="Polar residues" evidence="2">
    <location>
        <begin position="1594"/>
        <end position="1625"/>
    </location>
</feature>
<dbReference type="OMA" id="QDFPEKC"/>
<feature type="compositionally biased region" description="Basic and acidic residues" evidence="2">
    <location>
        <begin position="1439"/>
        <end position="1454"/>
    </location>
</feature>
<feature type="region of interest" description="Disordered" evidence="2">
    <location>
        <begin position="1205"/>
        <end position="1256"/>
    </location>
</feature>
<dbReference type="EnsemblMetazoa" id="XM_021037687.2">
    <property type="protein sequence ID" value="XP_020893346.1"/>
    <property type="gene ID" value="LOC110232485"/>
</dbReference>
<evidence type="ECO:0008006" key="5">
    <source>
        <dbReference type="Google" id="ProtNLM"/>
    </source>
</evidence>
<feature type="compositionally biased region" description="Basic and acidic residues" evidence="2">
    <location>
        <begin position="834"/>
        <end position="849"/>
    </location>
</feature>
<evidence type="ECO:0000256" key="1">
    <source>
        <dbReference type="SAM" id="Coils"/>
    </source>
</evidence>
<proteinExistence type="predicted"/>
<feature type="compositionally biased region" description="Basic and acidic residues" evidence="2">
    <location>
        <begin position="1498"/>
        <end position="1510"/>
    </location>
</feature>
<feature type="compositionally biased region" description="Polar residues" evidence="2">
    <location>
        <begin position="661"/>
        <end position="672"/>
    </location>
</feature>
<dbReference type="PANTHER" id="PTHR40240:SF1">
    <property type="entry name" value="PLEXUS, ISOFORM A"/>
    <property type="match status" value="1"/>
</dbReference>
<protein>
    <recommendedName>
        <fullName evidence="5">Genetic suppressor element 1</fullName>
    </recommendedName>
</protein>
<organism evidence="3 4">
    <name type="scientific">Exaiptasia diaphana</name>
    <name type="common">Tropical sea anemone</name>
    <name type="synonym">Aiptasia pulchella</name>
    <dbReference type="NCBI Taxonomy" id="2652724"/>
    <lineage>
        <taxon>Eukaryota</taxon>
        <taxon>Metazoa</taxon>
        <taxon>Cnidaria</taxon>
        <taxon>Anthozoa</taxon>
        <taxon>Hexacorallia</taxon>
        <taxon>Actiniaria</taxon>
        <taxon>Aiptasiidae</taxon>
        <taxon>Exaiptasia</taxon>
    </lineage>
</organism>
<evidence type="ECO:0000313" key="3">
    <source>
        <dbReference type="EnsemblMetazoa" id="XP_020893346.1"/>
    </source>
</evidence>
<dbReference type="GeneID" id="110232485"/>
<feature type="coiled-coil region" evidence="1">
    <location>
        <begin position="1782"/>
        <end position="1816"/>
    </location>
</feature>
<feature type="compositionally biased region" description="Polar residues" evidence="2">
    <location>
        <begin position="865"/>
        <end position="876"/>
    </location>
</feature>
<reference evidence="3" key="1">
    <citation type="submission" date="2022-11" db="UniProtKB">
        <authorList>
            <consortium name="EnsemblMetazoa"/>
        </authorList>
    </citation>
    <scope>IDENTIFICATION</scope>
</reference>
<feature type="compositionally biased region" description="Low complexity" evidence="2">
    <location>
        <begin position="1456"/>
        <end position="1474"/>
    </location>
</feature>
<feature type="compositionally biased region" description="Basic and acidic residues" evidence="2">
    <location>
        <begin position="1043"/>
        <end position="1061"/>
    </location>
</feature>
<feature type="compositionally biased region" description="Basic and acidic residues" evidence="2">
    <location>
        <begin position="1097"/>
        <end position="1107"/>
    </location>
</feature>
<name>A0A913WSA8_EXADI</name>
<feature type="region of interest" description="Disordered" evidence="2">
    <location>
        <begin position="1564"/>
        <end position="1635"/>
    </location>
</feature>
<evidence type="ECO:0000313" key="4">
    <source>
        <dbReference type="Proteomes" id="UP000887567"/>
    </source>
</evidence>
<feature type="compositionally biased region" description="Polar residues" evidence="2">
    <location>
        <begin position="680"/>
        <end position="691"/>
    </location>
</feature>
<feature type="compositionally biased region" description="Basic and acidic residues" evidence="2">
    <location>
        <begin position="1567"/>
        <end position="1592"/>
    </location>
</feature>
<feature type="compositionally biased region" description="Basic and acidic residues" evidence="2">
    <location>
        <begin position="1207"/>
        <end position="1256"/>
    </location>
</feature>
<feature type="region of interest" description="Disordered" evidence="2">
    <location>
        <begin position="1003"/>
        <end position="1107"/>
    </location>
</feature>
<feature type="compositionally biased region" description="Basic residues" evidence="2">
    <location>
        <begin position="717"/>
        <end position="730"/>
    </location>
</feature>